<evidence type="ECO:0000313" key="2">
    <source>
        <dbReference type="EMBL" id="KAF2732945.1"/>
    </source>
</evidence>
<sequence>MFMPVCSACILDKSRSPCFNHARLSRMALPALRIRSKGMALSLHTRLFAPDKRLVLEYAQSPHVQTGPGFGSWWFWRCIWEVGQASAGAHIASTESSVTQPLRPYSRLHPPDEDRTSRSRFPLNFLPKPHVGELYLLEQDRRMEKGDGNLWRNPYTYPLAAKTLVTLAGWMG</sequence>
<dbReference type="EMBL" id="ML996169">
    <property type="protein sequence ID" value="KAF2732945.1"/>
    <property type="molecule type" value="Genomic_DNA"/>
</dbReference>
<name>A0A9P4V254_9PLEO</name>
<comment type="caution">
    <text evidence="2">The sequence shown here is derived from an EMBL/GenBank/DDBJ whole genome shotgun (WGS) entry which is preliminary data.</text>
</comment>
<reference evidence="2" key="1">
    <citation type="journal article" date="2020" name="Stud. Mycol.">
        <title>101 Dothideomycetes genomes: a test case for predicting lifestyles and emergence of pathogens.</title>
        <authorList>
            <person name="Haridas S."/>
            <person name="Albert R."/>
            <person name="Binder M."/>
            <person name="Bloem J."/>
            <person name="Labutti K."/>
            <person name="Salamov A."/>
            <person name="Andreopoulos B."/>
            <person name="Baker S."/>
            <person name="Barry K."/>
            <person name="Bills G."/>
            <person name="Bluhm B."/>
            <person name="Cannon C."/>
            <person name="Castanera R."/>
            <person name="Culley D."/>
            <person name="Daum C."/>
            <person name="Ezra D."/>
            <person name="Gonzalez J."/>
            <person name="Henrissat B."/>
            <person name="Kuo A."/>
            <person name="Liang C."/>
            <person name="Lipzen A."/>
            <person name="Lutzoni F."/>
            <person name="Magnuson J."/>
            <person name="Mondo S."/>
            <person name="Nolan M."/>
            <person name="Ohm R."/>
            <person name="Pangilinan J."/>
            <person name="Park H.-J."/>
            <person name="Ramirez L."/>
            <person name="Alfaro M."/>
            <person name="Sun H."/>
            <person name="Tritt A."/>
            <person name="Yoshinaga Y."/>
            <person name="Zwiers L.-H."/>
            <person name="Turgeon B."/>
            <person name="Goodwin S."/>
            <person name="Spatafora J."/>
            <person name="Crous P."/>
            <person name="Grigoriev I."/>
        </authorList>
    </citation>
    <scope>NUCLEOTIDE SEQUENCE</scope>
    <source>
        <strain evidence="2">CBS 125425</strain>
    </source>
</reference>
<gene>
    <name evidence="2" type="ORF">EJ04DRAFT_299433</name>
</gene>
<dbReference type="AlphaFoldDB" id="A0A9P4V254"/>
<evidence type="ECO:0000313" key="3">
    <source>
        <dbReference type="Proteomes" id="UP000799444"/>
    </source>
</evidence>
<protein>
    <submittedName>
        <fullName evidence="2">Uncharacterized protein</fullName>
    </submittedName>
</protein>
<feature type="region of interest" description="Disordered" evidence="1">
    <location>
        <begin position="101"/>
        <end position="120"/>
    </location>
</feature>
<organism evidence="2 3">
    <name type="scientific">Polyplosphaeria fusca</name>
    <dbReference type="NCBI Taxonomy" id="682080"/>
    <lineage>
        <taxon>Eukaryota</taxon>
        <taxon>Fungi</taxon>
        <taxon>Dikarya</taxon>
        <taxon>Ascomycota</taxon>
        <taxon>Pezizomycotina</taxon>
        <taxon>Dothideomycetes</taxon>
        <taxon>Pleosporomycetidae</taxon>
        <taxon>Pleosporales</taxon>
        <taxon>Tetraplosphaeriaceae</taxon>
        <taxon>Polyplosphaeria</taxon>
    </lineage>
</organism>
<proteinExistence type="predicted"/>
<keyword evidence="3" id="KW-1185">Reference proteome</keyword>
<evidence type="ECO:0000256" key="1">
    <source>
        <dbReference type="SAM" id="MobiDB-lite"/>
    </source>
</evidence>
<dbReference type="Proteomes" id="UP000799444">
    <property type="component" value="Unassembled WGS sequence"/>
</dbReference>
<accession>A0A9P4V254</accession>